<evidence type="ECO:0000256" key="1">
    <source>
        <dbReference type="SAM" id="Phobius"/>
    </source>
</evidence>
<feature type="transmembrane region" description="Helical" evidence="1">
    <location>
        <begin position="63"/>
        <end position="83"/>
    </location>
</feature>
<dbReference type="SUPFAM" id="SSF103473">
    <property type="entry name" value="MFS general substrate transporter"/>
    <property type="match status" value="1"/>
</dbReference>
<keyword evidence="1" id="KW-1133">Transmembrane helix</keyword>
<organism evidence="2 3">
    <name type="scientific">Haemaphysalis longicornis</name>
    <name type="common">Bush tick</name>
    <dbReference type="NCBI Taxonomy" id="44386"/>
    <lineage>
        <taxon>Eukaryota</taxon>
        <taxon>Metazoa</taxon>
        <taxon>Ecdysozoa</taxon>
        <taxon>Arthropoda</taxon>
        <taxon>Chelicerata</taxon>
        <taxon>Arachnida</taxon>
        <taxon>Acari</taxon>
        <taxon>Parasitiformes</taxon>
        <taxon>Ixodida</taxon>
        <taxon>Ixodoidea</taxon>
        <taxon>Ixodidae</taxon>
        <taxon>Haemaphysalinae</taxon>
        <taxon>Haemaphysalis</taxon>
    </lineage>
</organism>
<dbReference type="OMA" id="PWVENPE"/>
<comment type="caution">
    <text evidence="2">The sequence shown here is derived from an EMBL/GenBank/DDBJ whole genome shotgun (WGS) entry which is preliminary data.</text>
</comment>
<feature type="transmembrane region" description="Helical" evidence="1">
    <location>
        <begin position="89"/>
        <end position="111"/>
    </location>
</feature>
<evidence type="ECO:0000313" key="2">
    <source>
        <dbReference type="EMBL" id="KAH9377025.1"/>
    </source>
</evidence>
<dbReference type="PANTHER" id="PTHR11360:SF303">
    <property type="entry name" value="MAJOR FACILITATOR SUPERFAMILY (MFS) PROFILE DOMAIN-CONTAINING PROTEIN"/>
    <property type="match status" value="1"/>
</dbReference>
<accession>A0A9J6GQQ9</accession>
<dbReference type="VEuPathDB" id="VectorBase:HLOH_045191"/>
<dbReference type="AlphaFoldDB" id="A0A9J6GQQ9"/>
<dbReference type="OrthoDB" id="6499973at2759"/>
<dbReference type="InterPro" id="IPR011701">
    <property type="entry name" value="MFS"/>
</dbReference>
<protein>
    <recommendedName>
        <fullName evidence="4">Monocarboxylate transporter</fullName>
    </recommendedName>
</protein>
<name>A0A9J6GQQ9_HAELO</name>
<dbReference type="Pfam" id="PF07690">
    <property type="entry name" value="MFS_1"/>
    <property type="match status" value="1"/>
</dbReference>
<dbReference type="EMBL" id="JABSTR010000008">
    <property type="protein sequence ID" value="KAH9377025.1"/>
    <property type="molecule type" value="Genomic_DNA"/>
</dbReference>
<keyword evidence="1" id="KW-0472">Membrane</keyword>
<feature type="transmembrane region" description="Helical" evidence="1">
    <location>
        <begin position="25"/>
        <end position="42"/>
    </location>
</feature>
<dbReference type="InterPro" id="IPR050327">
    <property type="entry name" value="Proton-linked_MCT"/>
</dbReference>
<dbReference type="Proteomes" id="UP000821853">
    <property type="component" value="Unassembled WGS sequence"/>
</dbReference>
<sequence>MALSIAGTAVCSVSAIGCVFAGDMTAVFLLLGICAGIGNGIVMPTSDVIIGRNFRLYRGSGSGIYYTGGTLASFAFPPILHLLLKEYGFRGAFLITGGLMLNGLAACVFFGTPPVGDKCGRTCKGLPTGDECV</sequence>
<keyword evidence="3" id="KW-1185">Reference proteome</keyword>
<evidence type="ECO:0000313" key="3">
    <source>
        <dbReference type="Proteomes" id="UP000821853"/>
    </source>
</evidence>
<dbReference type="InterPro" id="IPR036259">
    <property type="entry name" value="MFS_trans_sf"/>
</dbReference>
<evidence type="ECO:0008006" key="4">
    <source>
        <dbReference type="Google" id="ProtNLM"/>
    </source>
</evidence>
<reference evidence="2 3" key="1">
    <citation type="journal article" date="2020" name="Cell">
        <title>Large-Scale Comparative Analyses of Tick Genomes Elucidate Their Genetic Diversity and Vector Capacities.</title>
        <authorList>
            <consortium name="Tick Genome and Microbiome Consortium (TIGMIC)"/>
            <person name="Jia N."/>
            <person name="Wang J."/>
            <person name="Shi W."/>
            <person name="Du L."/>
            <person name="Sun Y."/>
            <person name="Zhan W."/>
            <person name="Jiang J.F."/>
            <person name="Wang Q."/>
            <person name="Zhang B."/>
            <person name="Ji P."/>
            <person name="Bell-Sakyi L."/>
            <person name="Cui X.M."/>
            <person name="Yuan T.T."/>
            <person name="Jiang B.G."/>
            <person name="Yang W.F."/>
            <person name="Lam T.T."/>
            <person name="Chang Q.C."/>
            <person name="Ding S.J."/>
            <person name="Wang X.J."/>
            <person name="Zhu J.G."/>
            <person name="Ruan X.D."/>
            <person name="Zhao L."/>
            <person name="Wei J.T."/>
            <person name="Ye R.Z."/>
            <person name="Que T.C."/>
            <person name="Du C.H."/>
            <person name="Zhou Y.H."/>
            <person name="Cheng J.X."/>
            <person name="Dai P.F."/>
            <person name="Guo W.B."/>
            <person name="Han X.H."/>
            <person name="Huang E.J."/>
            <person name="Li L.F."/>
            <person name="Wei W."/>
            <person name="Gao Y.C."/>
            <person name="Liu J.Z."/>
            <person name="Shao H.Z."/>
            <person name="Wang X."/>
            <person name="Wang C.C."/>
            <person name="Yang T.C."/>
            <person name="Huo Q.B."/>
            <person name="Li W."/>
            <person name="Chen H.Y."/>
            <person name="Chen S.E."/>
            <person name="Zhou L.G."/>
            <person name="Ni X.B."/>
            <person name="Tian J.H."/>
            <person name="Sheng Y."/>
            <person name="Liu T."/>
            <person name="Pan Y.S."/>
            <person name="Xia L.Y."/>
            <person name="Li J."/>
            <person name="Zhao F."/>
            <person name="Cao W.C."/>
        </authorList>
    </citation>
    <scope>NUCLEOTIDE SEQUENCE [LARGE SCALE GENOMIC DNA]</scope>
    <source>
        <strain evidence="2">HaeL-2018</strain>
    </source>
</reference>
<proteinExistence type="predicted"/>
<dbReference type="Gene3D" id="1.20.1250.20">
    <property type="entry name" value="MFS general substrate transporter like domains"/>
    <property type="match status" value="1"/>
</dbReference>
<dbReference type="GO" id="GO:0008028">
    <property type="term" value="F:monocarboxylic acid transmembrane transporter activity"/>
    <property type="evidence" value="ECO:0007669"/>
    <property type="project" value="TreeGrafter"/>
</dbReference>
<gene>
    <name evidence="2" type="ORF">HPB48_010229</name>
</gene>
<dbReference type="PANTHER" id="PTHR11360">
    <property type="entry name" value="MONOCARBOXYLATE TRANSPORTER"/>
    <property type="match status" value="1"/>
</dbReference>
<keyword evidence="1" id="KW-0812">Transmembrane</keyword>